<keyword evidence="2" id="KW-1185">Reference proteome</keyword>
<evidence type="ECO:0000313" key="1">
    <source>
        <dbReference type="EMBL" id="AMQ66555.1"/>
    </source>
</evidence>
<protein>
    <submittedName>
        <fullName evidence="1">Uncharacterized protein</fullName>
    </submittedName>
</protein>
<proteinExistence type="predicted"/>
<accession>A0A142F198</accession>
<dbReference type="EMBL" id="KU640380">
    <property type="protein sequence ID" value="AMQ66555.1"/>
    <property type="molecule type" value="Genomic_DNA"/>
</dbReference>
<name>A0A142F198_9CAUD</name>
<dbReference type="GeneID" id="28799440"/>
<sequence>MGIVVLYKDYCRTTGQEVIKEKSFDVWSQEGNYTLLYEFWRKDLGAENVPNLIIPTHNIHWIKPELGCCEICSTKITRLYSLDYKSLCGKCIKHLEQSTKK</sequence>
<dbReference type="Proteomes" id="UP000201588">
    <property type="component" value="Segment"/>
</dbReference>
<dbReference type="KEGG" id="vg:28799440"/>
<reference evidence="1 2" key="1">
    <citation type="submission" date="2016-01" db="EMBL/GenBank/DDBJ databases">
        <title>Isolation and characterization of bacteriophages from East Africa Rift Valley soda lakes.</title>
        <authorList>
            <person name="van Zyl L.J."/>
            <person name="Nemavhulani S."/>
            <person name="Cowan D.A."/>
            <person name="Trindade M.I."/>
        </authorList>
    </citation>
    <scope>NUCLEOTIDE SEQUENCE [LARGE SCALE GENOMIC DNA]</scope>
</reference>
<dbReference type="RefSeq" id="YP_009275245.1">
    <property type="nucleotide sequence ID" value="NC_030925.1"/>
</dbReference>
<evidence type="ECO:0000313" key="2">
    <source>
        <dbReference type="Proteomes" id="UP000201588"/>
    </source>
</evidence>
<organism evidence="1 2">
    <name type="scientific">Bacillus phage Shbh1</name>
    <dbReference type="NCBI Taxonomy" id="1796992"/>
    <lineage>
        <taxon>Viruses</taxon>
        <taxon>Duplodnaviria</taxon>
        <taxon>Heunggongvirae</taxon>
        <taxon>Uroviricota</taxon>
        <taxon>Caudoviricetes</taxon>
        <taxon>Herelleviridae</taxon>
        <taxon>Bastillevirinae</taxon>
        <taxon>Shalavirus</taxon>
        <taxon>Shalavirus Shbh1</taxon>
    </lineage>
</organism>